<keyword evidence="3" id="KW-1185">Reference proteome</keyword>
<reference evidence="2 3" key="1">
    <citation type="journal article" date="2017" name="G3 (Bethesda)">
        <title>First Draft Genome Sequence of the Pathogenic Fungus Lomentospora prolificans (Formerly Scedosporium prolificans).</title>
        <authorList>
            <person name="Luo R."/>
            <person name="Zimin A."/>
            <person name="Workman R."/>
            <person name="Fan Y."/>
            <person name="Pertea G."/>
            <person name="Grossman N."/>
            <person name="Wear M.P."/>
            <person name="Jia B."/>
            <person name="Miller H."/>
            <person name="Casadevall A."/>
            <person name="Timp W."/>
            <person name="Zhang S.X."/>
            <person name="Salzberg S.L."/>
        </authorList>
    </citation>
    <scope>NUCLEOTIDE SEQUENCE [LARGE SCALE GENOMIC DNA]</scope>
    <source>
        <strain evidence="2 3">JHH-5317</strain>
    </source>
</reference>
<organism evidence="2 3">
    <name type="scientific">Lomentospora prolificans</name>
    <dbReference type="NCBI Taxonomy" id="41688"/>
    <lineage>
        <taxon>Eukaryota</taxon>
        <taxon>Fungi</taxon>
        <taxon>Dikarya</taxon>
        <taxon>Ascomycota</taxon>
        <taxon>Pezizomycotina</taxon>
        <taxon>Sordariomycetes</taxon>
        <taxon>Hypocreomycetidae</taxon>
        <taxon>Microascales</taxon>
        <taxon>Microascaceae</taxon>
        <taxon>Lomentospora</taxon>
    </lineage>
</organism>
<dbReference type="InterPro" id="IPR027417">
    <property type="entry name" value="P-loop_NTPase"/>
</dbReference>
<feature type="region of interest" description="Disordered" evidence="1">
    <location>
        <begin position="668"/>
        <end position="712"/>
    </location>
</feature>
<feature type="region of interest" description="Disordered" evidence="1">
    <location>
        <begin position="593"/>
        <end position="648"/>
    </location>
</feature>
<dbReference type="PANTHER" id="PTHR46434:SF1">
    <property type="entry name" value="GENETIC INTERACTOR OF PROHIBITINS 3, MITOCHONDRIAL"/>
    <property type="match status" value="1"/>
</dbReference>
<dbReference type="PANTHER" id="PTHR46434">
    <property type="entry name" value="GENETIC INTERACTOR OF PROHIBITINS 3, MITOCHONDRIAL"/>
    <property type="match status" value="1"/>
</dbReference>
<dbReference type="CDD" id="cd01855">
    <property type="entry name" value="YqeH"/>
    <property type="match status" value="1"/>
</dbReference>
<gene>
    <name evidence="2" type="ORF">jhhlp_004307</name>
</gene>
<feature type="compositionally biased region" description="Acidic residues" evidence="1">
    <location>
        <begin position="601"/>
        <end position="616"/>
    </location>
</feature>
<proteinExistence type="predicted"/>
<sequence length="712" mass="78887">MHRALSSSRLRPIARLSQSRLTRSLSLNSLWPCTSPARHALKSLAVSHHPLPARFLHTPSEAAAADVDPPTDKPALRRLPLQCTGCGAFTQTTDPAQAGYFNLQRRAVREYLGLVEPKKGRKLPVDEAQEDKIVEETLARLDPAQLEALGLTRDELVPPKGAPETETEVSSEPATPVCERCQDLTHYNKGAPILHPSVHSIAEIIGESPHKYNHIYHLIDAADFPMSLVPRLHALVGDVNLRSQNRRSRKGKFFGNRRIDMSFIITRSDLLAPKEEQVNALMPYLRDVLRDALGRVGRRVRLGNVHCVSANRGWWTTSLKKQIYERGGAGWMVGKANVGKSSLFSVVFPKGHMQNGKAHGLPPLARPLHETAESGRGNSVIEQPDELDVGEWLPPARPETNYPAMPTVSALPGTTASPIRIPFGNGKGELIDLPGLARSQIEEFVQPEHRSSIIMKKRIKADQESIKPGQSLLLGGFIRITPRTPDLVFLAASFTPLEIHVTSTPKAISIQKQEGHLAVENISVPGTGEKIECAGSFELAYDVTKQRAGPLTRKDAFKFRPEDLAFRVLATDILIEGVGWVEIAVQVRTKDYPHKSRELETPDEAEETETVEEEEKLDPWEALERATNPTKTTTEMKKPAAEARKQAGKPQWPIIDVFTPEGRFIGSRRPMNGYLLNKPKTKPVKHQRRSMKGAKKRQKMAKRAARAANLGG</sequence>
<dbReference type="OrthoDB" id="1696305at2759"/>
<dbReference type="EMBL" id="NLAX01000010">
    <property type="protein sequence ID" value="PKS09687.1"/>
    <property type="molecule type" value="Genomic_DNA"/>
</dbReference>
<dbReference type="InterPro" id="IPR050896">
    <property type="entry name" value="Mito_lipid_metab_GTPase"/>
</dbReference>
<comment type="caution">
    <text evidence="2">The sequence shown here is derived from an EMBL/GenBank/DDBJ whole genome shotgun (WGS) entry which is preliminary data.</text>
</comment>
<feature type="compositionally biased region" description="Basic and acidic residues" evidence="1">
    <location>
        <begin position="634"/>
        <end position="645"/>
    </location>
</feature>
<dbReference type="STRING" id="41688.A0A2N3NBB0"/>
<evidence type="ECO:0000313" key="2">
    <source>
        <dbReference type="EMBL" id="PKS09687.1"/>
    </source>
</evidence>
<dbReference type="SUPFAM" id="SSF52540">
    <property type="entry name" value="P-loop containing nucleoside triphosphate hydrolases"/>
    <property type="match status" value="1"/>
</dbReference>
<accession>A0A2N3NBB0</accession>
<feature type="compositionally biased region" description="Basic residues" evidence="1">
    <location>
        <begin position="679"/>
        <end position="705"/>
    </location>
</feature>
<evidence type="ECO:0000313" key="3">
    <source>
        <dbReference type="Proteomes" id="UP000233524"/>
    </source>
</evidence>
<dbReference type="Proteomes" id="UP000233524">
    <property type="component" value="Unassembled WGS sequence"/>
</dbReference>
<evidence type="ECO:0008006" key="4">
    <source>
        <dbReference type="Google" id="ProtNLM"/>
    </source>
</evidence>
<name>A0A2N3NBB0_9PEZI</name>
<dbReference type="AlphaFoldDB" id="A0A2N3NBB0"/>
<dbReference type="Gene3D" id="3.40.50.300">
    <property type="entry name" value="P-loop containing nucleotide triphosphate hydrolases"/>
    <property type="match status" value="1"/>
</dbReference>
<dbReference type="VEuPathDB" id="FungiDB:jhhlp_004307"/>
<evidence type="ECO:0000256" key="1">
    <source>
        <dbReference type="SAM" id="MobiDB-lite"/>
    </source>
</evidence>
<dbReference type="InParanoid" id="A0A2N3NBB0"/>
<dbReference type="GO" id="GO:0005739">
    <property type="term" value="C:mitochondrion"/>
    <property type="evidence" value="ECO:0007669"/>
    <property type="project" value="TreeGrafter"/>
</dbReference>
<protein>
    <recommendedName>
        <fullName evidence="4">G domain-containing protein</fullName>
    </recommendedName>
</protein>